<dbReference type="GO" id="GO:0016579">
    <property type="term" value="P:protein deubiquitination"/>
    <property type="evidence" value="ECO:0007669"/>
    <property type="project" value="InterPro"/>
</dbReference>
<dbReference type="InParanoid" id="A0A136IZ31"/>
<dbReference type="EC" id="3.4.19.12" evidence="2"/>
<feature type="compositionally biased region" description="Basic and acidic residues" evidence="7">
    <location>
        <begin position="1107"/>
        <end position="1120"/>
    </location>
</feature>
<dbReference type="InterPro" id="IPR028889">
    <property type="entry name" value="USP"/>
</dbReference>
<evidence type="ECO:0000256" key="3">
    <source>
        <dbReference type="ARBA" id="ARBA00022670"/>
    </source>
</evidence>
<dbReference type="Pfam" id="PF00443">
    <property type="entry name" value="UCH"/>
    <property type="match status" value="1"/>
</dbReference>
<evidence type="ECO:0000313" key="9">
    <source>
        <dbReference type="EMBL" id="KXJ90235.1"/>
    </source>
</evidence>
<sequence length="1141" mass="127788">MLLAYEKKGPIELVEERSRNRHDNTYGVASFVCCDQDCRFTIDIIALLPRLTTSDVGLFEDQDRVRANLANARRDDPERYAEVDDDYGSQPASTMVVYLSDHLKRDPAAGPLKIKKRNKRFMVSFSTDFDPLFRSLGWEERDDEDGEACWFLPQPSPQVQPTRTKSLEARYEDARAELALYFSHGHLQPAWDHVLRVFEGRYEQSSSIDSVLKQIPEADLNLLGCVKEHDPTVFSWAAILLSNIDPRRRSDFTQAALNCILERSEPARDSIVMYQSNFDPGSMHESFDYFGTTPSARKDEQYFIDKYQYIISQKPSDEDRSTALRHLQVVENETGLQIISQMSPELLMFEDSAGVTGANTMGIQAATKLLGVDAGWPASLISDVVHNLNEAIPRVNIAAALEALAWHKRSQDSLADAQELDKMASFLRDSETGHSSSPLPKPAQSKSTERSPEETLATSKDIPPGMVNIGNTCYLASLLQYFYSVVPIRDLLKDFDEYRLEIDEEHVAQRLWGGTKAVINLDQAIVARRFAELLRGLFAQLETTIYVAAKPPQKLVDTALHTAKEIMEGVKKPSDQKTKPPPLPARSSPAPPTAGGQEVDMMNVTIEPLEGQTGRNSPTGSAQTLVNDIEPLSVVSAVEKAYDVSGATTNGDTPLQSVARCVSPDMQLDDQASDLSLDERFALVEKKIEDAMQRVGSGQQDASEIMGHIFEHLGCSLKHNGTHPDPDLPGVQTDAITDLFCLTKVNNTIDLRRGSHLEQAVETTKKEVQMETWITAYPHPDPNVKDRRTPRTLHEAINSGLEFEVMDDTRVRYTSIRTLPPILHVCIQRSLGVKNEQPVVIPAILCMDRYMETDSGTDLDRLRKRMSVLQAYRAQLEHRLGRDPEFVSTPVENNNQFPPPPSQADLGADFDPNGPPDLNDEIMRDLRPIMSKRKRSKSPSTSAEQQAGSCQPVKLPLKTLLEDCIGLTKETTSRLKEVTAESEEAFAEMEEHKYAVHAITCHSGGANAGHYWVWIRDYKRQRWLQYNDWTVTVDERDMQSLLDELSTGGSPYWVAYVRDDLKDELVDVPQRAMPSADDAAESGEPEDIEMQHIELIEGVDLGTPEEVGDKRHGGESDTKHPANAQVHEVREDDEPPPYEVM</sequence>
<feature type="region of interest" description="Disordered" evidence="7">
    <location>
        <begin position="429"/>
        <end position="462"/>
    </location>
</feature>
<dbReference type="Proteomes" id="UP000070501">
    <property type="component" value="Unassembled WGS sequence"/>
</dbReference>
<comment type="catalytic activity">
    <reaction evidence="1">
        <text>Thiol-dependent hydrolysis of ester, thioester, amide, peptide and isopeptide bonds formed by the C-terminal Gly of ubiquitin (a 76-residue protein attached to proteins as an intracellular targeting signal).</text>
        <dbReference type="EC" id="3.4.19.12"/>
    </reaction>
</comment>
<dbReference type="STRING" id="196109.A0A136IZ31"/>
<reference evidence="10" key="1">
    <citation type="submission" date="2016-02" db="EMBL/GenBank/DDBJ databases">
        <title>Draft genome sequence of Microdochium bolleyi, a fungal endophyte of beachgrass.</title>
        <authorList>
            <consortium name="DOE Joint Genome Institute"/>
            <person name="David A.S."/>
            <person name="May G."/>
            <person name="Haridas S."/>
            <person name="Lim J."/>
            <person name="Wang M."/>
            <person name="Labutti K."/>
            <person name="Lipzen A."/>
            <person name="Barry K."/>
            <person name="Grigoriev I.V."/>
        </authorList>
    </citation>
    <scope>NUCLEOTIDE SEQUENCE [LARGE SCALE GENOMIC DNA]</scope>
    <source>
        <strain evidence="10">J235TASD1</strain>
    </source>
</reference>
<dbReference type="EMBL" id="KQ964253">
    <property type="protein sequence ID" value="KXJ90235.1"/>
    <property type="molecule type" value="Genomic_DNA"/>
</dbReference>
<evidence type="ECO:0000256" key="2">
    <source>
        <dbReference type="ARBA" id="ARBA00012759"/>
    </source>
</evidence>
<dbReference type="InterPro" id="IPR044635">
    <property type="entry name" value="UBP14-like"/>
</dbReference>
<dbReference type="AlphaFoldDB" id="A0A136IZ31"/>
<dbReference type="Gene3D" id="3.90.70.10">
    <property type="entry name" value="Cysteine proteinases"/>
    <property type="match status" value="2"/>
</dbReference>
<evidence type="ECO:0000313" key="10">
    <source>
        <dbReference type="Proteomes" id="UP000070501"/>
    </source>
</evidence>
<evidence type="ECO:0000256" key="6">
    <source>
        <dbReference type="ARBA" id="ARBA00022807"/>
    </source>
</evidence>
<evidence type="ECO:0000256" key="4">
    <source>
        <dbReference type="ARBA" id="ARBA00022786"/>
    </source>
</evidence>
<dbReference type="OrthoDB" id="2420415at2759"/>
<evidence type="ECO:0000256" key="5">
    <source>
        <dbReference type="ARBA" id="ARBA00022801"/>
    </source>
</evidence>
<dbReference type="PROSITE" id="PS50235">
    <property type="entry name" value="USP_3"/>
    <property type="match status" value="1"/>
</dbReference>
<evidence type="ECO:0000259" key="8">
    <source>
        <dbReference type="PROSITE" id="PS50235"/>
    </source>
</evidence>
<dbReference type="PROSITE" id="PS00972">
    <property type="entry name" value="USP_1"/>
    <property type="match status" value="1"/>
</dbReference>
<dbReference type="GO" id="GO:0043161">
    <property type="term" value="P:proteasome-mediated ubiquitin-dependent protein catabolic process"/>
    <property type="evidence" value="ECO:0007669"/>
    <property type="project" value="InterPro"/>
</dbReference>
<keyword evidence="3" id="KW-0645">Protease</keyword>
<feature type="region of interest" description="Disordered" evidence="7">
    <location>
        <begin position="881"/>
        <end position="918"/>
    </location>
</feature>
<dbReference type="PANTHER" id="PTHR43982">
    <property type="entry name" value="UBIQUITIN CARBOXYL-TERMINAL HYDROLASE"/>
    <property type="match status" value="1"/>
</dbReference>
<feature type="compositionally biased region" description="Acidic residues" evidence="7">
    <location>
        <begin position="1131"/>
        <end position="1141"/>
    </location>
</feature>
<accession>A0A136IZ31</accession>
<gene>
    <name evidence="9" type="ORF">Micbo1qcDRAFT_205849</name>
</gene>
<feature type="compositionally biased region" description="Pro residues" evidence="7">
    <location>
        <begin position="579"/>
        <end position="592"/>
    </location>
</feature>
<keyword evidence="4" id="KW-0833">Ubl conjugation pathway</keyword>
<dbReference type="GO" id="GO:0070628">
    <property type="term" value="F:proteasome binding"/>
    <property type="evidence" value="ECO:0007669"/>
    <property type="project" value="TreeGrafter"/>
</dbReference>
<proteinExistence type="predicted"/>
<feature type="compositionally biased region" description="Basic and acidic residues" evidence="7">
    <location>
        <begin position="567"/>
        <end position="578"/>
    </location>
</feature>
<dbReference type="SUPFAM" id="SSF54001">
    <property type="entry name" value="Cysteine proteinases"/>
    <property type="match status" value="1"/>
</dbReference>
<dbReference type="PANTHER" id="PTHR43982:SF6">
    <property type="entry name" value="UBIQUITIN CARBOXYL-TERMINAL HYDROLASE 2-RELATED"/>
    <property type="match status" value="1"/>
</dbReference>
<organism evidence="9 10">
    <name type="scientific">Microdochium bolleyi</name>
    <dbReference type="NCBI Taxonomy" id="196109"/>
    <lineage>
        <taxon>Eukaryota</taxon>
        <taxon>Fungi</taxon>
        <taxon>Dikarya</taxon>
        <taxon>Ascomycota</taxon>
        <taxon>Pezizomycotina</taxon>
        <taxon>Sordariomycetes</taxon>
        <taxon>Xylariomycetidae</taxon>
        <taxon>Xylariales</taxon>
        <taxon>Microdochiaceae</taxon>
        <taxon>Microdochium</taxon>
    </lineage>
</organism>
<keyword evidence="10" id="KW-1185">Reference proteome</keyword>
<dbReference type="InterPro" id="IPR038765">
    <property type="entry name" value="Papain-like_cys_pep_sf"/>
</dbReference>
<evidence type="ECO:0000256" key="7">
    <source>
        <dbReference type="SAM" id="MobiDB-lite"/>
    </source>
</evidence>
<protein>
    <recommendedName>
        <fullName evidence="2">ubiquitinyl hydrolase 1</fullName>
        <ecNumber evidence="2">3.4.19.12</ecNumber>
    </recommendedName>
</protein>
<keyword evidence="5" id="KW-0378">Hydrolase</keyword>
<feature type="domain" description="USP" evidence="8">
    <location>
        <begin position="464"/>
        <end position="1059"/>
    </location>
</feature>
<dbReference type="InterPro" id="IPR018200">
    <property type="entry name" value="USP_CS"/>
</dbReference>
<dbReference type="GO" id="GO:0004843">
    <property type="term" value="F:cysteine-type deubiquitinase activity"/>
    <property type="evidence" value="ECO:0007669"/>
    <property type="project" value="UniProtKB-EC"/>
</dbReference>
<feature type="region of interest" description="Disordered" evidence="7">
    <location>
        <begin position="567"/>
        <end position="599"/>
    </location>
</feature>
<evidence type="ECO:0000256" key="1">
    <source>
        <dbReference type="ARBA" id="ARBA00000707"/>
    </source>
</evidence>
<dbReference type="InterPro" id="IPR001394">
    <property type="entry name" value="Peptidase_C19_UCH"/>
</dbReference>
<name>A0A136IZ31_9PEZI</name>
<feature type="region of interest" description="Disordered" evidence="7">
    <location>
        <begin position="1091"/>
        <end position="1141"/>
    </location>
</feature>
<dbReference type="GO" id="GO:0061136">
    <property type="term" value="P:regulation of proteasomal protein catabolic process"/>
    <property type="evidence" value="ECO:0007669"/>
    <property type="project" value="TreeGrafter"/>
</dbReference>
<keyword evidence="6" id="KW-0788">Thiol protease</keyword>